<dbReference type="PANTHER" id="PTHR13370">
    <property type="entry name" value="RNA METHYLASE-RELATED"/>
    <property type="match status" value="1"/>
</dbReference>
<dbReference type="InterPro" id="IPR035437">
    <property type="entry name" value="SNase_OB-fold_sf"/>
</dbReference>
<keyword evidence="6" id="KW-0238">DNA-binding</keyword>
<proteinExistence type="inferred from homology"/>
<dbReference type="PRINTS" id="PR00508">
    <property type="entry name" value="S21N4MTFRASE"/>
</dbReference>
<evidence type="ECO:0000256" key="6">
    <source>
        <dbReference type="ARBA" id="ARBA00023125"/>
    </source>
</evidence>
<feature type="domain" description="TNase-like" evidence="9">
    <location>
        <begin position="304"/>
        <end position="384"/>
    </location>
</feature>
<evidence type="ECO:0000256" key="7">
    <source>
        <dbReference type="ARBA" id="ARBA00049120"/>
    </source>
</evidence>
<name>A0A7C5L2I6_AQUAO</name>
<evidence type="ECO:0000259" key="10">
    <source>
        <dbReference type="Pfam" id="PF01555"/>
    </source>
</evidence>
<keyword evidence="2" id="KW-0489">Methyltransferase</keyword>
<evidence type="ECO:0000259" key="9">
    <source>
        <dbReference type="Pfam" id="PF00565"/>
    </source>
</evidence>
<dbReference type="InterPro" id="IPR029063">
    <property type="entry name" value="SAM-dependent_MTases_sf"/>
</dbReference>
<evidence type="ECO:0000256" key="2">
    <source>
        <dbReference type="ARBA" id="ARBA00022603"/>
    </source>
</evidence>
<dbReference type="EMBL" id="DRNB01000055">
    <property type="protein sequence ID" value="HHJ63589.1"/>
    <property type="molecule type" value="Genomic_DNA"/>
</dbReference>
<keyword evidence="3" id="KW-0808">Transferase</keyword>
<dbReference type="SUPFAM" id="SSF50199">
    <property type="entry name" value="Staphylococcal nuclease"/>
    <property type="match status" value="1"/>
</dbReference>
<dbReference type="Gene3D" id="2.40.50.90">
    <property type="match status" value="1"/>
</dbReference>
<dbReference type="PANTHER" id="PTHR13370:SF3">
    <property type="entry name" value="TRNA (GUANINE(10)-N2)-METHYLTRANSFERASE HOMOLOG"/>
    <property type="match status" value="1"/>
</dbReference>
<dbReference type="Proteomes" id="UP000885792">
    <property type="component" value="Unassembled WGS sequence"/>
</dbReference>
<dbReference type="InterPro" id="IPR001091">
    <property type="entry name" value="RM_Methyltransferase"/>
</dbReference>
<comment type="caution">
    <text evidence="11">The sequence shown here is derived from an EMBL/GenBank/DDBJ whole genome shotgun (WGS) entry which is preliminary data.</text>
</comment>
<dbReference type="GO" id="GO:0008170">
    <property type="term" value="F:N-methyltransferase activity"/>
    <property type="evidence" value="ECO:0007669"/>
    <property type="project" value="InterPro"/>
</dbReference>
<keyword evidence="5" id="KW-0680">Restriction system</keyword>
<dbReference type="GO" id="GO:0009007">
    <property type="term" value="F:site-specific DNA-methyltransferase (adenine-specific) activity"/>
    <property type="evidence" value="ECO:0007669"/>
    <property type="project" value="TreeGrafter"/>
</dbReference>
<dbReference type="InterPro" id="IPR002941">
    <property type="entry name" value="DNA_methylase_N4/N6"/>
</dbReference>
<dbReference type="GO" id="GO:0003677">
    <property type="term" value="F:DNA binding"/>
    <property type="evidence" value="ECO:0007669"/>
    <property type="project" value="UniProtKB-KW"/>
</dbReference>
<reference evidence="11" key="1">
    <citation type="journal article" date="2020" name="mSystems">
        <title>Genome- and Community-Level Interaction Insights into Carbon Utilization and Element Cycling Functions of Hydrothermarchaeota in Hydrothermal Sediment.</title>
        <authorList>
            <person name="Zhou Z."/>
            <person name="Liu Y."/>
            <person name="Xu W."/>
            <person name="Pan J."/>
            <person name="Luo Z.H."/>
            <person name="Li M."/>
        </authorList>
    </citation>
    <scope>NUCLEOTIDE SEQUENCE [LARGE SCALE GENOMIC DNA]</scope>
    <source>
        <strain evidence="11">HyVt-501</strain>
    </source>
</reference>
<evidence type="ECO:0000313" key="11">
    <source>
        <dbReference type="EMBL" id="HHJ63589.1"/>
    </source>
</evidence>
<dbReference type="GO" id="GO:0009307">
    <property type="term" value="P:DNA restriction-modification system"/>
    <property type="evidence" value="ECO:0007669"/>
    <property type="project" value="UniProtKB-KW"/>
</dbReference>
<dbReference type="SUPFAM" id="SSF53335">
    <property type="entry name" value="S-adenosyl-L-methionine-dependent methyltransferases"/>
    <property type="match status" value="1"/>
</dbReference>
<dbReference type="PROSITE" id="PS00093">
    <property type="entry name" value="N4_MTASE"/>
    <property type="match status" value="1"/>
</dbReference>
<sequence>MQELSEESVDLVVTSPPYWHIKDYGVEAQIGYGQSLHEYLKDLYRVFRECYRVLKAGSRLCVNIGDQFARSVVYGRYKVIPLHSEVISMCEDIGFDYMGAIIWQKKTTMNTTGGAVIMGSFPYPPNGIVEIDYEFILIFKKEGKRKISKDIKERSKLTKEEWKEFFSGHWNVGGARQINHEAVFPDEIPKRLIKMFSFYGDTVLDPFAGSGTTLKVALELGRRAVGYEINSGFLDVIREKVGALNLRVIERGSDTPLKPVDYKPKIKDAKPVLEEKKLRFNGDRLYKVVDILSENEILLDTGLRVKLLGIHIPEDRKQEAISYLERYVKGKHILLKFDPVIEPGNKNHVEAYVYLKNKIFINRKMIQMGLAQVYKGKDFLYRKKFLEVAGGALRELGGPV</sequence>
<evidence type="ECO:0000256" key="3">
    <source>
        <dbReference type="ARBA" id="ARBA00022679"/>
    </source>
</evidence>
<dbReference type="GO" id="GO:0015667">
    <property type="term" value="F:site-specific DNA-methyltransferase (cytosine-N4-specific) activity"/>
    <property type="evidence" value="ECO:0007669"/>
    <property type="project" value="UniProtKB-EC"/>
</dbReference>
<dbReference type="Pfam" id="PF00565">
    <property type="entry name" value="SNase"/>
    <property type="match status" value="1"/>
</dbReference>
<keyword evidence="4" id="KW-0949">S-adenosyl-L-methionine</keyword>
<evidence type="ECO:0000256" key="5">
    <source>
        <dbReference type="ARBA" id="ARBA00022747"/>
    </source>
</evidence>
<evidence type="ECO:0000256" key="4">
    <source>
        <dbReference type="ARBA" id="ARBA00022691"/>
    </source>
</evidence>
<accession>A0A7C5L2I6</accession>
<dbReference type="EC" id="2.1.1.-" evidence="8"/>
<comment type="similarity">
    <text evidence="1">Belongs to the N(4)/N(6)-methyltransferase family. N(4) subfamily.</text>
</comment>
<dbReference type="InterPro" id="IPR016071">
    <property type="entry name" value="Staphylococal_nuclease_OB-fold"/>
</dbReference>
<dbReference type="GO" id="GO:0032259">
    <property type="term" value="P:methylation"/>
    <property type="evidence" value="ECO:0007669"/>
    <property type="project" value="UniProtKB-KW"/>
</dbReference>
<dbReference type="Gene3D" id="3.40.50.150">
    <property type="entry name" value="Vaccinia Virus protein VP39"/>
    <property type="match status" value="1"/>
</dbReference>
<feature type="domain" description="DNA methylase N-4/N-6" evidence="10">
    <location>
        <begin position="9"/>
        <end position="238"/>
    </location>
</feature>
<evidence type="ECO:0000256" key="1">
    <source>
        <dbReference type="ARBA" id="ARBA00010203"/>
    </source>
</evidence>
<organism evidence="11">
    <name type="scientific">Aquifex aeolicus</name>
    <dbReference type="NCBI Taxonomy" id="63363"/>
    <lineage>
        <taxon>Bacteria</taxon>
        <taxon>Pseudomonadati</taxon>
        <taxon>Aquificota</taxon>
        <taxon>Aquificia</taxon>
        <taxon>Aquificales</taxon>
        <taxon>Aquificaceae</taxon>
        <taxon>Aquifex</taxon>
    </lineage>
</organism>
<dbReference type="InterPro" id="IPR017985">
    <property type="entry name" value="MeTrfase_CN4_CS"/>
</dbReference>
<evidence type="ECO:0000256" key="8">
    <source>
        <dbReference type="RuleBase" id="RU362026"/>
    </source>
</evidence>
<comment type="catalytic activity">
    <reaction evidence="7">
        <text>a 2'-deoxycytidine in DNA + S-adenosyl-L-methionine = an N(4)-methyl-2'-deoxycytidine in DNA + S-adenosyl-L-homocysteine + H(+)</text>
        <dbReference type="Rhea" id="RHEA:16857"/>
        <dbReference type="Rhea" id="RHEA-COMP:11369"/>
        <dbReference type="Rhea" id="RHEA-COMP:13674"/>
        <dbReference type="ChEBI" id="CHEBI:15378"/>
        <dbReference type="ChEBI" id="CHEBI:57856"/>
        <dbReference type="ChEBI" id="CHEBI:59789"/>
        <dbReference type="ChEBI" id="CHEBI:85452"/>
        <dbReference type="ChEBI" id="CHEBI:137933"/>
        <dbReference type="EC" id="2.1.1.113"/>
    </reaction>
</comment>
<dbReference type="Pfam" id="PF01555">
    <property type="entry name" value="N6_N4_Mtase"/>
    <property type="match status" value="1"/>
</dbReference>
<gene>
    <name evidence="11" type="ORF">ENJ61_01645</name>
</gene>
<dbReference type="AlphaFoldDB" id="A0A7C5L2I6"/>
<protein>
    <recommendedName>
        <fullName evidence="8">Methyltransferase</fullName>
        <ecNumber evidence="8">2.1.1.-</ecNumber>
    </recommendedName>
</protein>
<dbReference type="GO" id="GO:0005737">
    <property type="term" value="C:cytoplasm"/>
    <property type="evidence" value="ECO:0007669"/>
    <property type="project" value="TreeGrafter"/>
</dbReference>